<dbReference type="STRING" id="933852.A0A0C2WFL9"/>
<proteinExistence type="inferred from homology"/>
<sequence>MSEEPLSILTLHGTQASSCGYCGPPGGRSSSRSYISIGATPMQLSCSVYQKMIDRGWRRSGQYVYKPTMIQTCCPQYPIRLDALAFEPTRNQRKALYRFNRLMIAGEDGEDENGGDPVSKEGVKTKEQNEKGTNPKGKVKPKPRKQEFSLVDAVHEPEVAFRTEDAQPARHKFEITLESSTFTQEKFKLYKDYQFHVHKEEEKQASSFKRFLCDTDLPRTPIAYAGSPGKHLPTHYGTHHQLYRIDGELVAMSVLDILPGCVSGVYFMYSNKWEKCQFGKLSVLREAALAREMYAAGLPNLKWVYLGFYIHSCQKMKYKGDYSPSYLLDPETYEWFPMKDCTPELDKFRYACFADPSHSINELRNPNVPDIAQDDLKDVFVVERLSGSTASGGLTAVSLAEVSPRYWRVYKEYFLQTIHELGMDLSMEVFFSL</sequence>
<dbReference type="PANTHER" id="PTHR21367:SF1">
    <property type="entry name" value="ARGINYL-TRNA--PROTEIN TRANSFERASE 1"/>
    <property type="match status" value="1"/>
</dbReference>
<gene>
    <name evidence="9" type="ORF">M408DRAFT_221672</name>
</gene>
<dbReference type="Proteomes" id="UP000054097">
    <property type="component" value="Unassembled WGS sequence"/>
</dbReference>
<keyword evidence="3 5" id="KW-0833">Ubl conjugation pathway</keyword>
<dbReference type="PANTHER" id="PTHR21367">
    <property type="entry name" value="ARGININE-TRNA-PROTEIN TRANSFERASE 1"/>
    <property type="match status" value="1"/>
</dbReference>
<reference evidence="9 10" key="1">
    <citation type="submission" date="2014-04" db="EMBL/GenBank/DDBJ databases">
        <authorList>
            <consortium name="DOE Joint Genome Institute"/>
            <person name="Kuo A."/>
            <person name="Zuccaro A."/>
            <person name="Kohler A."/>
            <person name="Nagy L.G."/>
            <person name="Floudas D."/>
            <person name="Copeland A."/>
            <person name="Barry K.W."/>
            <person name="Cichocki N."/>
            <person name="Veneault-Fourrey C."/>
            <person name="LaButti K."/>
            <person name="Lindquist E.A."/>
            <person name="Lipzen A."/>
            <person name="Lundell T."/>
            <person name="Morin E."/>
            <person name="Murat C."/>
            <person name="Sun H."/>
            <person name="Tunlid A."/>
            <person name="Henrissat B."/>
            <person name="Grigoriev I.V."/>
            <person name="Hibbett D.S."/>
            <person name="Martin F."/>
            <person name="Nordberg H.P."/>
            <person name="Cantor M.N."/>
            <person name="Hua S.X."/>
        </authorList>
    </citation>
    <scope>NUCLEOTIDE SEQUENCE [LARGE SCALE GENOMIC DNA]</scope>
    <source>
        <strain evidence="9 10">MAFF 305830</strain>
    </source>
</reference>
<reference evidence="10" key="2">
    <citation type="submission" date="2015-01" db="EMBL/GenBank/DDBJ databases">
        <title>Evolutionary Origins and Diversification of the Mycorrhizal Mutualists.</title>
        <authorList>
            <consortium name="DOE Joint Genome Institute"/>
            <consortium name="Mycorrhizal Genomics Consortium"/>
            <person name="Kohler A."/>
            <person name="Kuo A."/>
            <person name="Nagy L.G."/>
            <person name="Floudas D."/>
            <person name="Copeland A."/>
            <person name="Barry K.W."/>
            <person name="Cichocki N."/>
            <person name="Veneault-Fourrey C."/>
            <person name="LaButti K."/>
            <person name="Lindquist E.A."/>
            <person name="Lipzen A."/>
            <person name="Lundell T."/>
            <person name="Morin E."/>
            <person name="Murat C."/>
            <person name="Riley R."/>
            <person name="Ohm R."/>
            <person name="Sun H."/>
            <person name="Tunlid A."/>
            <person name="Henrissat B."/>
            <person name="Grigoriev I.V."/>
            <person name="Hibbett D.S."/>
            <person name="Martin F."/>
        </authorList>
    </citation>
    <scope>NUCLEOTIDE SEQUENCE [LARGE SCALE GENOMIC DNA]</scope>
    <source>
        <strain evidence="10">MAFF 305830</strain>
    </source>
</reference>
<dbReference type="InterPro" id="IPR030700">
    <property type="entry name" value="N-end_Aminoacyl_Trfase"/>
</dbReference>
<dbReference type="PIRSF" id="PIRSF037207">
    <property type="entry name" value="ATE1_euk"/>
    <property type="match status" value="1"/>
</dbReference>
<dbReference type="GO" id="GO:0004057">
    <property type="term" value="F:arginyl-tRNA--protein transferase activity"/>
    <property type="evidence" value="ECO:0007669"/>
    <property type="project" value="UniProtKB-EC"/>
</dbReference>
<evidence type="ECO:0000313" key="9">
    <source>
        <dbReference type="EMBL" id="KIM25203.1"/>
    </source>
</evidence>
<evidence type="ECO:0000313" key="10">
    <source>
        <dbReference type="Proteomes" id="UP000054097"/>
    </source>
</evidence>
<evidence type="ECO:0000256" key="5">
    <source>
        <dbReference type="PIRNR" id="PIRNR037207"/>
    </source>
</evidence>
<comment type="similarity">
    <text evidence="1 5">Belongs to the R-transferase family.</text>
</comment>
<dbReference type="InterPro" id="IPR017137">
    <property type="entry name" value="Arg-tRNA-P_Trfase_1_euk"/>
</dbReference>
<keyword evidence="10" id="KW-1185">Reference proteome</keyword>
<protein>
    <recommendedName>
        <fullName evidence="5">Arginyl-tRNA--protein transferase 1</fullName>
        <shortName evidence="5">Arginyltransferase 1</shortName>
        <shortName evidence="5">R-transferase 1</shortName>
        <ecNumber evidence="5">2.3.2.8</ecNumber>
    </recommendedName>
    <alternativeName>
        <fullName evidence="5">Arginine-tRNA--protein transferase 1</fullName>
    </alternativeName>
</protein>
<name>A0A0C2WFL9_SERVB</name>
<evidence type="ECO:0000256" key="1">
    <source>
        <dbReference type="ARBA" id="ARBA00009991"/>
    </source>
</evidence>
<dbReference type="Pfam" id="PF04377">
    <property type="entry name" value="ATE_C"/>
    <property type="match status" value="1"/>
</dbReference>
<dbReference type="EMBL" id="KN824316">
    <property type="protein sequence ID" value="KIM25203.1"/>
    <property type="molecule type" value="Genomic_DNA"/>
</dbReference>
<comment type="function">
    <text evidence="5">Involved in the post-translational conjugation of arginine to the N-terminal aspartate or glutamate of a protein. This arginylation is required for degradation of the protein via the ubiquitin pathway.</text>
</comment>
<feature type="domain" description="N-end rule aminoacyl transferase C-terminal" evidence="8">
    <location>
        <begin position="185"/>
        <end position="329"/>
    </location>
</feature>
<evidence type="ECO:0000259" key="8">
    <source>
        <dbReference type="Pfam" id="PF04377"/>
    </source>
</evidence>
<keyword evidence="2 5" id="KW-0808">Transferase</keyword>
<evidence type="ECO:0000256" key="6">
    <source>
        <dbReference type="SAM" id="MobiDB-lite"/>
    </source>
</evidence>
<feature type="region of interest" description="Disordered" evidence="6">
    <location>
        <begin position="107"/>
        <end position="145"/>
    </location>
</feature>
<dbReference type="OrthoDB" id="74183at2759"/>
<organism evidence="9 10">
    <name type="scientific">Serendipita vermifera MAFF 305830</name>
    <dbReference type="NCBI Taxonomy" id="933852"/>
    <lineage>
        <taxon>Eukaryota</taxon>
        <taxon>Fungi</taxon>
        <taxon>Dikarya</taxon>
        <taxon>Basidiomycota</taxon>
        <taxon>Agaricomycotina</taxon>
        <taxon>Agaricomycetes</taxon>
        <taxon>Sebacinales</taxon>
        <taxon>Serendipitaceae</taxon>
        <taxon>Serendipita</taxon>
    </lineage>
</organism>
<evidence type="ECO:0000256" key="3">
    <source>
        <dbReference type="ARBA" id="ARBA00022786"/>
    </source>
</evidence>
<dbReference type="AlphaFoldDB" id="A0A0C2WFL9"/>
<evidence type="ECO:0000259" key="7">
    <source>
        <dbReference type="Pfam" id="PF04376"/>
    </source>
</evidence>
<dbReference type="Pfam" id="PF04376">
    <property type="entry name" value="ATE_N"/>
    <property type="match status" value="1"/>
</dbReference>
<dbReference type="GO" id="GO:0005737">
    <property type="term" value="C:cytoplasm"/>
    <property type="evidence" value="ECO:0007669"/>
    <property type="project" value="TreeGrafter"/>
</dbReference>
<keyword evidence="4 5" id="KW-0012">Acyltransferase</keyword>
<dbReference type="InterPro" id="IPR007471">
    <property type="entry name" value="N-end_Aminoacyl_Trfase_N"/>
</dbReference>
<dbReference type="InterPro" id="IPR007472">
    <property type="entry name" value="N-end_Aminoacyl_Trfase_C"/>
</dbReference>
<dbReference type="EC" id="2.3.2.8" evidence="5"/>
<dbReference type="HOGENOM" id="CLU_020349_2_1_1"/>
<feature type="domain" description="N-end aminoacyl transferase N-terminal" evidence="7">
    <location>
        <begin position="17"/>
        <end position="94"/>
    </location>
</feature>
<feature type="compositionally biased region" description="Basic and acidic residues" evidence="6">
    <location>
        <begin position="118"/>
        <end position="130"/>
    </location>
</feature>
<accession>A0A0C2WFL9</accession>
<comment type="catalytic activity">
    <reaction evidence="5">
        <text>an N-terminal L-alpha-aminoacyl-[protein] + L-arginyl-tRNA(Arg) = an N-terminal L-arginyl-L-aminoacyl-[protein] + tRNA(Arg) + H(+)</text>
        <dbReference type="Rhea" id="RHEA:10208"/>
        <dbReference type="Rhea" id="RHEA-COMP:9658"/>
        <dbReference type="Rhea" id="RHEA-COMP:9673"/>
        <dbReference type="Rhea" id="RHEA-COMP:10636"/>
        <dbReference type="Rhea" id="RHEA-COMP:10638"/>
        <dbReference type="ChEBI" id="CHEBI:15378"/>
        <dbReference type="ChEBI" id="CHEBI:78442"/>
        <dbReference type="ChEBI" id="CHEBI:78513"/>
        <dbReference type="ChEBI" id="CHEBI:78597"/>
        <dbReference type="ChEBI" id="CHEBI:83562"/>
        <dbReference type="EC" id="2.3.2.8"/>
    </reaction>
</comment>
<evidence type="ECO:0000256" key="4">
    <source>
        <dbReference type="ARBA" id="ARBA00023315"/>
    </source>
</evidence>
<evidence type="ECO:0000256" key="2">
    <source>
        <dbReference type="ARBA" id="ARBA00022679"/>
    </source>
</evidence>